<reference evidence="3" key="3">
    <citation type="submission" date="2014-01" db="EMBL/GenBank/DDBJ databases">
        <title>Evolution of pathogenesis and genome organization in the Tremellales.</title>
        <authorList>
            <person name="Cuomo C."/>
            <person name="Litvintseva A."/>
            <person name="Heitman J."/>
            <person name="Chen Y."/>
            <person name="Sun S."/>
            <person name="Springer D."/>
            <person name="Dromer F."/>
            <person name="Young S."/>
            <person name="Zeng Q."/>
            <person name="Chapman S."/>
            <person name="Gujja S."/>
            <person name="Saif S."/>
            <person name="Birren B."/>
        </authorList>
    </citation>
    <scope>NUCLEOTIDE SEQUENCE</scope>
    <source>
        <strain evidence="3">CBS 10118</strain>
    </source>
</reference>
<dbReference type="AlphaFoldDB" id="A0A1B9G556"/>
<proteinExistence type="predicted"/>
<dbReference type="RefSeq" id="XP_019047237.1">
    <property type="nucleotide sequence ID" value="XM_019190489.1"/>
</dbReference>
<organism evidence="3">
    <name type="scientific">Kwoniella bestiolae CBS 10118</name>
    <dbReference type="NCBI Taxonomy" id="1296100"/>
    <lineage>
        <taxon>Eukaryota</taxon>
        <taxon>Fungi</taxon>
        <taxon>Dikarya</taxon>
        <taxon>Basidiomycota</taxon>
        <taxon>Agaricomycotina</taxon>
        <taxon>Tremellomycetes</taxon>
        <taxon>Tremellales</taxon>
        <taxon>Cryptococcaceae</taxon>
        <taxon>Kwoniella</taxon>
    </lineage>
</organism>
<dbReference type="EMBL" id="CP144541">
    <property type="protein sequence ID" value="WVW78517.1"/>
    <property type="molecule type" value="Genomic_DNA"/>
</dbReference>
<dbReference type="OrthoDB" id="2564054at2759"/>
<feature type="compositionally biased region" description="Low complexity" evidence="1">
    <location>
        <begin position="61"/>
        <end position="79"/>
    </location>
</feature>
<accession>A0A1B9G556</accession>
<dbReference type="VEuPathDB" id="FungiDB:I302_03845"/>
<sequence>MMCIKHVLIYFLVLPIPAASPVFLLLFVASAFIAIRPCGYCLSLLAILFLSTSPHSPFLHPSLHSSSSTPNNSTSTTTSIYDLPLNAPSPNRTWLNLNGGRYSSPNLVGYELMDKAITSSNSKPSSTQSEDSSWKRFLAWDLGQSIYAQYETKREITGNIILDRIIQPYLRPPSSSPSSAVGLPSGEVEQMQWNKRALPRNYVDFSWKGVGFVLDFGLRRSDEGIKWEIEEVTGREWVRPTAEDDLQREDKEEEGVQNGNEEDRDKADEVIDGLKAETTEKPKTFWEKIPLVGSSW</sequence>
<evidence type="ECO:0000313" key="3">
    <source>
        <dbReference type="EMBL" id="OCF26167.1"/>
    </source>
</evidence>
<reference evidence="4" key="2">
    <citation type="submission" date="2013-07" db="EMBL/GenBank/DDBJ databases">
        <authorList>
            <consortium name="The Broad Institute Genome Sequencing Platform"/>
            <person name="Cuomo C."/>
            <person name="Litvintseva A."/>
            <person name="Chen Y."/>
            <person name="Heitman J."/>
            <person name="Sun S."/>
            <person name="Springer D."/>
            <person name="Dromer F."/>
            <person name="Young S.K."/>
            <person name="Zeng Q."/>
            <person name="Gargeya S."/>
            <person name="Fitzgerald M."/>
            <person name="Abouelleil A."/>
            <person name="Alvarado L."/>
            <person name="Berlin A.M."/>
            <person name="Chapman S.B."/>
            <person name="Dewar J."/>
            <person name="Goldberg J."/>
            <person name="Griggs A."/>
            <person name="Gujja S."/>
            <person name="Hansen M."/>
            <person name="Howarth C."/>
            <person name="Imamovic A."/>
            <person name="Larimer J."/>
            <person name="McCowan C."/>
            <person name="Murphy C."/>
            <person name="Pearson M."/>
            <person name="Priest M."/>
            <person name="Roberts A."/>
            <person name="Saif S."/>
            <person name="Shea T."/>
            <person name="Sykes S."/>
            <person name="Wortman J."/>
            <person name="Nusbaum C."/>
            <person name="Birren B."/>
        </authorList>
    </citation>
    <scope>NUCLEOTIDE SEQUENCE</scope>
    <source>
        <strain evidence="4">CBS 10118</strain>
    </source>
</reference>
<keyword evidence="2" id="KW-0812">Transmembrane</keyword>
<reference evidence="3" key="1">
    <citation type="submission" date="2013-07" db="EMBL/GenBank/DDBJ databases">
        <title>The Genome Sequence of Cryptococcus bestiolae CBS10118.</title>
        <authorList>
            <consortium name="The Broad Institute Genome Sequencing Platform"/>
            <person name="Cuomo C."/>
            <person name="Litvintseva A."/>
            <person name="Chen Y."/>
            <person name="Heitman J."/>
            <person name="Sun S."/>
            <person name="Springer D."/>
            <person name="Dromer F."/>
            <person name="Young S.K."/>
            <person name="Zeng Q."/>
            <person name="Gargeya S."/>
            <person name="Fitzgerald M."/>
            <person name="Abouelleil A."/>
            <person name="Alvarado L."/>
            <person name="Berlin A.M."/>
            <person name="Chapman S.B."/>
            <person name="Dewar J."/>
            <person name="Goldberg J."/>
            <person name="Griggs A."/>
            <person name="Gujja S."/>
            <person name="Hansen M."/>
            <person name="Howarth C."/>
            <person name="Imamovic A."/>
            <person name="Larimer J."/>
            <person name="McCowan C."/>
            <person name="Murphy C."/>
            <person name="Pearson M."/>
            <person name="Priest M."/>
            <person name="Roberts A."/>
            <person name="Saif S."/>
            <person name="Shea T."/>
            <person name="Sykes S."/>
            <person name="Wortman J."/>
            <person name="Nusbaum C."/>
            <person name="Birren B."/>
        </authorList>
    </citation>
    <scope>NUCLEOTIDE SEQUENCE [LARGE SCALE GENOMIC DNA]</scope>
    <source>
        <strain evidence="3">CBS 10118</strain>
    </source>
</reference>
<feature type="transmembrane region" description="Helical" evidence="2">
    <location>
        <begin position="7"/>
        <end position="35"/>
    </location>
</feature>
<keyword evidence="2" id="KW-0472">Membrane</keyword>
<dbReference type="Proteomes" id="UP000092730">
    <property type="component" value="Chromosome 1"/>
</dbReference>
<dbReference type="GeneID" id="30208244"/>
<reference evidence="4" key="4">
    <citation type="submission" date="2024-02" db="EMBL/GenBank/DDBJ databases">
        <title>Comparative genomics of Cryptococcus and Kwoniella reveals pathogenesis evolution and contrasting modes of karyotype evolution via chromosome fusion or intercentromeric recombination.</title>
        <authorList>
            <person name="Coelho M.A."/>
            <person name="David-Palma M."/>
            <person name="Shea T."/>
            <person name="Bowers K."/>
            <person name="McGinley-Smith S."/>
            <person name="Mohammad A.W."/>
            <person name="Gnirke A."/>
            <person name="Yurkov A.M."/>
            <person name="Nowrousian M."/>
            <person name="Sun S."/>
            <person name="Cuomo C.A."/>
            <person name="Heitman J."/>
        </authorList>
    </citation>
    <scope>NUCLEOTIDE SEQUENCE</scope>
    <source>
        <strain evidence="4">CBS 10118</strain>
    </source>
</reference>
<dbReference type="SMART" id="SM01396">
    <property type="entry name" value="BC10"/>
    <property type="match status" value="1"/>
</dbReference>
<evidence type="ECO:0000313" key="5">
    <source>
        <dbReference type="Proteomes" id="UP000092730"/>
    </source>
</evidence>
<gene>
    <name evidence="3" type="ORF">I302_03845</name>
    <name evidence="4" type="ORF">I302_100472</name>
</gene>
<evidence type="ECO:0000313" key="4">
    <source>
        <dbReference type="EMBL" id="WVW78517.1"/>
    </source>
</evidence>
<protein>
    <submittedName>
        <fullName evidence="3">Uncharacterized protein</fullName>
    </submittedName>
</protein>
<evidence type="ECO:0000256" key="2">
    <source>
        <dbReference type="SAM" id="Phobius"/>
    </source>
</evidence>
<evidence type="ECO:0000256" key="1">
    <source>
        <dbReference type="SAM" id="MobiDB-lite"/>
    </source>
</evidence>
<keyword evidence="5" id="KW-1185">Reference proteome</keyword>
<feature type="region of interest" description="Disordered" evidence="1">
    <location>
        <begin position="238"/>
        <end position="278"/>
    </location>
</feature>
<feature type="compositionally biased region" description="Acidic residues" evidence="1">
    <location>
        <begin position="243"/>
        <end position="255"/>
    </location>
</feature>
<keyword evidence="2" id="KW-1133">Transmembrane helix</keyword>
<name>A0A1B9G556_9TREE</name>
<feature type="compositionally biased region" description="Basic and acidic residues" evidence="1">
    <location>
        <begin position="261"/>
        <end position="278"/>
    </location>
</feature>
<dbReference type="KEGG" id="kbi:30208244"/>
<dbReference type="EMBL" id="KI894020">
    <property type="protein sequence ID" value="OCF26167.1"/>
    <property type="molecule type" value="Genomic_DNA"/>
</dbReference>
<feature type="region of interest" description="Disordered" evidence="1">
    <location>
        <begin position="61"/>
        <end position="84"/>
    </location>
</feature>
<dbReference type="InterPro" id="IPR009598">
    <property type="entry name" value="BCALP"/>
</dbReference>